<dbReference type="PANTHER" id="PTHR40088:SF2">
    <property type="entry name" value="SECRETED SUGAR HYDROLASE"/>
    <property type="match status" value="1"/>
</dbReference>
<dbReference type="EMBL" id="FWYB01000003">
    <property type="protein sequence ID" value="SMC78556.1"/>
    <property type="molecule type" value="Genomic_DNA"/>
</dbReference>
<dbReference type="InterPro" id="IPR049169">
    <property type="entry name" value="Glyco_hydro_120_ins"/>
</dbReference>
<dbReference type="GO" id="GO:0005576">
    <property type="term" value="C:extracellular region"/>
    <property type="evidence" value="ECO:0007669"/>
    <property type="project" value="UniProtKB-SubCell"/>
</dbReference>
<sequence length="649" mass="72339">MALMKIILRCTLLSIISWGIYAQNSFADSSKSRYKEYHVSIKGNNANDGSQTKPFKTISAAANVAMPGDVITVHAGVYREQITPPRGGNSDNERIVYQAAKGEKVEIKGSEIIKGWQKEKNDTWVVKVPNTLFGNFNPFNDLIRGDWYWPPKGSKFHTGAVYLNGDWLMEALTKENVMKAANEKNTLWWADVDSTTTTIWAQFKNVDPNQETVEINARQKVFYPEKPFTNFITVRGFIMEHAATNWAPPTAEQMGLIGTNWSRGWVIENNVVQYSKCVGIALGKYGDAFDNKDTESAEGYVGTINRALKFGWNKGTIGGHLVRNNKIAYCEQTGIVGSMGCAFSIVEGNTIHDIHVRKLFSGAEMAGIKFHGAIDVQIRNNHIYKTNMGVWLDWMAQGAQVKNNLMHDNDLDIFLEVNHGPMLVSNNILLSKVSLYMNSRGAAIAHNIFGGKMNVISYDSRLTPYHKPHASDVVGLHDNPAGDIQFINNLFVNGGDASQYKKNILPVMFDGNVYTKGAVRAVSGNKQRSFGDMSAEAREKIKSVPDKDAEEKNFIADENFDAGAKLIKEGDKMYLEISWDKNWLTKQKRKLVTTASLTKAIVSNLPFENVDGSPLKIDVDYSGNKRNVLNPSPGVFEIVKTGKQKIKVW</sequence>
<dbReference type="SUPFAM" id="SSF51126">
    <property type="entry name" value="Pectin lyase-like"/>
    <property type="match status" value="1"/>
</dbReference>
<name>A0A1W2C0E4_9SPHI</name>
<evidence type="ECO:0000313" key="9">
    <source>
        <dbReference type="Proteomes" id="UP000192678"/>
    </source>
</evidence>
<evidence type="ECO:0000259" key="7">
    <source>
        <dbReference type="Pfam" id="PF21258"/>
    </source>
</evidence>
<dbReference type="Pfam" id="PF13229">
    <property type="entry name" value="Beta_helix"/>
    <property type="match status" value="1"/>
</dbReference>
<dbReference type="InterPro" id="IPR011050">
    <property type="entry name" value="Pectin_lyase_fold/virulence"/>
</dbReference>
<dbReference type="PANTHER" id="PTHR40088">
    <property type="entry name" value="PECTATE LYASE (EUROFUNG)"/>
    <property type="match status" value="1"/>
</dbReference>
<evidence type="ECO:0000256" key="3">
    <source>
        <dbReference type="ARBA" id="ARBA00022729"/>
    </source>
</evidence>
<dbReference type="InterPro" id="IPR039448">
    <property type="entry name" value="Beta_helix"/>
</dbReference>
<gene>
    <name evidence="8" type="ORF">SAMN04488101_10316</name>
</gene>
<evidence type="ECO:0008006" key="10">
    <source>
        <dbReference type="Google" id="ProtNLM"/>
    </source>
</evidence>
<dbReference type="InterPro" id="IPR052052">
    <property type="entry name" value="Polysaccharide_Lyase_9"/>
</dbReference>
<keyword evidence="2" id="KW-0964">Secreted</keyword>
<organism evidence="8 9">
    <name type="scientific">Pedobacter nyackensis</name>
    <dbReference type="NCBI Taxonomy" id="475255"/>
    <lineage>
        <taxon>Bacteria</taxon>
        <taxon>Pseudomonadati</taxon>
        <taxon>Bacteroidota</taxon>
        <taxon>Sphingobacteriia</taxon>
        <taxon>Sphingobacteriales</taxon>
        <taxon>Sphingobacteriaceae</taxon>
        <taxon>Pedobacter</taxon>
    </lineage>
</organism>
<proteinExistence type="predicted"/>
<evidence type="ECO:0000256" key="2">
    <source>
        <dbReference type="ARBA" id="ARBA00022525"/>
    </source>
</evidence>
<dbReference type="Proteomes" id="UP000192678">
    <property type="component" value="Unassembled WGS sequence"/>
</dbReference>
<feature type="domain" description="Right handed beta helix" evidence="6">
    <location>
        <begin position="320"/>
        <end position="447"/>
    </location>
</feature>
<dbReference type="InterPro" id="IPR012334">
    <property type="entry name" value="Pectin_lyas_fold"/>
</dbReference>
<dbReference type="STRING" id="475255.SAMN04488101_10316"/>
<protein>
    <recommendedName>
        <fullName evidence="10">Right handed beta helix region</fullName>
    </recommendedName>
</protein>
<keyword evidence="3 4" id="KW-0732">Signal</keyword>
<feature type="chain" id="PRO_5012167436" description="Right handed beta helix region" evidence="4">
    <location>
        <begin position="23"/>
        <end position="649"/>
    </location>
</feature>
<dbReference type="Pfam" id="PF07602">
    <property type="entry name" value="DUF1565"/>
    <property type="match status" value="1"/>
</dbReference>
<dbReference type="Pfam" id="PF21258">
    <property type="entry name" value="Glyco_hydro_120_ins"/>
    <property type="match status" value="1"/>
</dbReference>
<dbReference type="Gene3D" id="2.160.20.10">
    <property type="entry name" value="Single-stranded right-handed beta-helix, Pectin lyase-like"/>
    <property type="match status" value="1"/>
</dbReference>
<dbReference type="AlphaFoldDB" id="A0A1W2C0E4"/>
<evidence type="ECO:0000256" key="4">
    <source>
        <dbReference type="SAM" id="SignalP"/>
    </source>
</evidence>
<reference evidence="8 9" key="1">
    <citation type="submission" date="2017-04" db="EMBL/GenBank/DDBJ databases">
        <authorList>
            <person name="Afonso C.L."/>
            <person name="Miller P.J."/>
            <person name="Scott M.A."/>
            <person name="Spackman E."/>
            <person name="Goraichik I."/>
            <person name="Dimitrov K.M."/>
            <person name="Suarez D.L."/>
            <person name="Swayne D.E."/>
        </authorList>
    </citation>
    <scope>NUCLEOTIDE SEQUENCE [LARGE SCALE GENOMIC DNA]</scope>
    <source>
        <strain evidence="8 9">DSM 19625</strain>
    </source>
</reference>
<feature type="domain" description="DUF1565" evidence="5">
    <location>
        <begin position="41"/>
        <end position="82"/>
    </location>
</feature>
<dbReference type="InterPro" id="IPR011459">
    <property type="entry name" value="DUF1565"/>
</dbReference>
<dbReference type="InterPro" id="IPR013780">
    <property type="entry name" value="Glyco_hydro_b"/>
</dbReference>
<keyword evidence="9" id="KW-1185">Reference proteome</keyword>
<dbReference type="GO" id="GO:0016837">
    <property type="term" value="F:carbon-oxygen lyase activity, acting on polysaccharides"/>
    <property type="evidence" value="ECO:0007669"/>
    <property type="project" value="TreeGrafter"/>
</dbReference>
<dbReference type="Gene3D" id="2.60.40.1180">
    <property type="entry name" value="Golgi alpha-mannosidase II"/>
    <property type="match status" value="1"/>
</dbReference>
<evidence type="ECO:0000259" key="6">
    <source>
        <dbReference type="Pfam" id="PF13229"/>
    </source>
</evidence>
<evidence type="ECO:0000256" key="1">
    <source>
        <dbReference type="ARBA" id="ARBA00004613"/>
    </source>
</evidence>
<feature type="domain" description="Glycoside hydrolase 120 insertion" evidence="7">
    <location>
        <begin position="113"/>
        <end position="215"/>
    </location>
</feature>
<accession>A0A1W2C0E4</accession>
<evidence type="ECO:0000313" key="8">
    <source>
        <dbReference type="EMBL" id="SMC78556.1"/>
    </source>
</evidence>
<comment type="subcellular location">
    <subcellularLocation>
        <location evidence="1">Secreted</location>
    </subcellularLocation>
</comment>
<feature type="signal peptide" evidence="4">
    <location>
        <begin position="1"/>
        <end position="22"/>
    </location>
</feature>
<evidence type="ECO:0000259" key="5">
    <source>
        <dbReference type="Pfam" id="PF07602"/>
    </source>
</evidence>